<dbReference type="Gene3D" id="3.40.50.410">
    <property type="entry name" value="von Willebrand factor, type A domain"/>
    <property type="match status" value="1"/>
</dbReference>
<reference evidence="4" key="1">
    <citation type="submission" date="2016-01" db="EMBL/GenBank/DDBJ databases">
        <authorList>
            <person name="Peeters C."/>
        </authorList>
    </citation>
    <scope>NUCLEOTIDE SEQUENCE [LARGE SCALE GENOMIC DNA]</scope>
</reference>
<sequence>MTAMSFDFLRPWLLLMLPLAVLPWLPRPSENYAFSFIGWLPRDTLGTAIEYARRACAMLALFAIVVGLAGPGRSNVRVMRTGTASEILILMDRSASMDAVMSKTPVAEPGGQSKNAVARHALERFVAGRRDDRFAFMMFGISPILAVPFTANHRIIEAALSGTAIGRGTPDTRLDRGLIAAIGQFDGHDHAGRRTIVLVSDGGARLDAAARAAIGSGLARNRIALYFVYLRSGVYSPDLTKTTSADDESEEAELHRYFQGLATPYRLYQTEDAAAMAAAMSDIDRQHRSLVAYEERLPRQDGSAACFAVALAACAALLALRLVQARSWR</sequence>
<dbReference type="InterPro" id="IPR036465">
    <property type="entry name" value="vWFA_dom_sf"/>
</dbReference>
<keyword evidence="1" id="KW-1133">Transmembrane helix</keyword>
<proteinExistence type="predicted"/>
<dbReference type="PROSITE" id="PS50234">
    <property type="entry name" value="VWFA"/>
    <property type="match status" value="1"/>
</dbReference>
<feature type="domain" description="VWFA" evidence="2">
    <location>
        <begin position="86"/>
        <end position="283"/>
    </location>
</feature>
<dbReference type="InterPro" id="IPR002035">
    <property type="entry name" value="VWF_A"/>
</dbReference>
<dbReference type="CDD" id="cd00198">
    <property type="entry name" value="vWFA"/>
    <property type="match status" value="1"/>
</dbReference>
<keyword evidence="4" id="KW-1185">Reference proteome</keyword>
<gene>
    <name evidence="3" type="ORF">AWB70_02409</name>
</gene>
<dbReference type="SUPFAM" id="SSF53300">
    <property type="entry name" value="vWA-like"/>
    <property type="match status" value="1"/>
</dbReference>
<dbReference type="RefSeq" id="WP_053570101.1">
    <property type="nucleotide sequence ID" value="NZ_FCNY02000005.1"/>
</dbReference>
<name>A0A158GSH3_CABCO</name>
<evidence type="ECO:0000313" key="3">
    <source>
        <dbReference type="EMBL" id="SAL34863.1"/>
    </source>
</evidence>
<organism evidence="3 4">
    <name type="scientific">Caballeronia cordobensis</name>
    <name type="common">Burkholderia cordobensis</name>
    <dbReference type="NCBI Taxonomy" id="1353886"/>
    <lineage>
        <taxon>Bacteria</taxon>
        <taxon>Pseudomonadati</taxon>
        <taxon>Pseudomonadota</taxon>
        <taxon>Betaproteobacteria</taxon>
        <taxon>Burkholderiales</taxon>
        <taxon>Burkholderiaceae</taxon>
        <taxon>Caballeronia</taxon>
    </lineage>
</organism>
<evidence type="ECO:0000256" key="1">
    <source>
        <dbReference type="SAM" id="Phobius"/>
    </source>
</evidence>
<dbReference type="EMBL" id="FCNY02000005">
    <property type="protein sequence ID" value="SAL34863.1"/>
    <property type="molecule type" value="Genomic_DNA"/>
</dbReference>
<accession>A0A158GSH3</accession>
<keyword evidence="1" id="KW-0812">Transmembrane</keyword>
<dbReference type="Pfam" id="PF13519">
    <property type="entry name" value="VWA_2"/>
    <property type="match status" value="1"/>
</dbReference>
<feature type="transmembrane region" description="Helical" evidence="1">
    <location>
        <begin position="302"/>
        <end position="323"/>
    </location>
</feature>
<evidence type="ECO:0000313" key="4">
    <source>
        <dbReference type="Proteomes" id="UP000054740"/>
    </source>
</evidence>
<evidence type="ECO:0000259" key="2">
    <source>
        <dbReference type="PROSITE" id="PS50234"/>
    </source>
</evidence>
<keyword evidence="1" id="KW-0472">Membrane</keyword>
<dbReference type="Proteomes" id="UP000054740">
    <property type="component" value="Unassembled WGS sequence"/>
</dbReference>
<protein>
    <recommendedName>
        <fullName evidence="2">VWFA domain-containing protein</fullName>
    </recommendedName>
</protein>
<dbReference type="AlphaFoldDB" id="A0A158GSH3"/>
<dbReference type="SMART" id="SM00327">
    <property type="entry name" value="VWA"/>
    <property type="match status" value="1"/>
</dbReference>